<evidence type="ECO:0000313" key="1">
    <source>
        <dbReference type="EMBL" id="CAH2067046.1"/>
    </source>
</evidence>
<organism evidence="1 2">
    <name type="scientific">Iphiclides podalirius</name>
    <name type="common">scarce swallowtail</name>
    <dbReference type="NCBI Taxonomy" id="110791"/>
    <lineage>
        <taxon>Eukaryota</taxon>
        <taxon>Metazoa</taxon>
        <taxon>Ecdysozoa</taxon>
        <taxon>Arthropoda</taxon>
        <taxon>Hexapoda</taxon>
        <taxon>Insecta</taxon>
        <taxon>Pterygota</taxon>
        <taxon>Neoptera</taxon>
        <taxon>Endopterygota</taxon>
        <taxon>Lepidoptera</taxon>
        <taxon>Glossata</taxon>
        <taxon>Ditrysia</taxon>
        <taxon>Papilionoidea</taxon>
        <taxon>Papilionidae</taxon>
        <taxon>Papilioninae</taxon>
        <taxon>Iphiclides</taxon>
    </lineage>
</organism>
<keyword evidence="2" id="KW-1185">Reference proteome</keyword>
<proteinExistence type="predicted"/>
<reference evidence="1" key="1">
    <citation type="submission" date="2022-03" db="EMBL/GenBank/DDBJ databases">
        <authorList>
            <person name="Martin H S."/>
        </authorList>
    </citation>
    <scope>NUCLEOTIDE SEQUENCE</scope>
</reference>
<name>A0ABN8IXM3_9NEOP</name>
<dbReference type="Proteomes" id="UP000837857">
    <property type="component" value="Chromosome 4"/>
</dbReference>
<gene>
    <name evidence="1" type="ORF">IPOD504_LOCUS13700</name>
</gene>
<feature type="non-terminal residue" evidence="1">
    <location>
        <position position="1"/>
    </location>
</feature>
<accession>A0ABN8IXM3</accession>
<sequence length="168" mass="17910">MDYCAVVGANTSGTRALLAREEPTCYLPDRSCPGRRRCALGAVGIAFVGRAKSTTESNASAVGRENRDAYIRVPFALAGRSRCPRHWIELARTGGPSVANVFLSRCCNCNGARVSAASGVSCQPGPTDRQVNRAGLIVASSEGNDELLRHTAPNNCFVIGDRRPRETT</sequence>
<protein>
    <submittedName>
        <fullName evidence="1">Uncharacterized protein</fullName>
    </submittedName>
</protein>
<evidence type="ECO:0000313" key="2">
    <source>
        <dbReference type="Proteomes" id="UP000837857"/>
    </source>
</evidence>
<dbReference type="EMBL" id="OW152816">
    <property type="protein sequence ID" value="CAH2067046.1"/>
    <property type="molecule type" value="Genomic_DNA"/>
</dbReference>